<dbReference type="CDD" id="cd00761">
    <property type="entry name" value="Glyco_tranf_GTA_type"/>
    <property type="match status" value="1"/>
</dbReference>
<evidence type="ECO:0000313" key="2">
    <source>
        <dbReference type="EMBL" id="SDN57886.1"/>
    </source>
</evidence>
<dbReference type="STRING" id="1052260.SAMN05660199_00323"/>
<evidence type="ECO:0000259" key="1">
    <source>
        <dbReference type="Pfam" id="PF00535"/>
    </source>
</evidence>
<feature type="domain" description="Glycosyltransferase 2-like" evidence="1">
    <location>
        <begin position="7"/>
        <end position="113"/>
    </location>
</feature>
<accession>A0A1H0CJ44</accession>
<dbReference type="OrthoDB" id="9798249at2"/>
<keyword evidence="2" id="KW-0808">Transferase</keyword>
<dbReference type="AlphaFoldDB" id="A0A1H0CJ44"/>
<dbReference type="PANTHER" id="PTHR22916">
    <property type="entry name" value="GLYCOSYLTRANSFERASE"/>
    <property type="match status" value="1"/>
</dbReference>
<name>A0A1H0CJ44_9ACTN</name>
<dbReference type="PANTHER" id="PTHR22916:SF3">
    <property type="entry name" value="UDP-GLCNAC:BETAGAL BETA-1,3-N-ACETYLGLUCOSAMINYLTRANSFERASE-LIKE PROTEIN 1"/>
    <property type="match status" value="1"/>
</dbReference>
<dbReference type="RefSeq" id="WP_091238408.1">
    <property type="nucleotide sequence ID" value="NZ_FNIR01000001.1"/>
</dbReference>
<dbReference type="EMBL" id="FNIR01000001">
    <property type="protein sequence ID" value="SDN57886.1"/>
    <property type="molecule type" value="Genomic_DNA"/>
</dbReference>
<dbReference type="InterPro" id="IPR001173">
    <property type="entry name" value="Glyco_trans_2-like"/>
</dbReference>
<gene>
    <name evidence="2" type="ORF">SAMN05660199_00323</name>
</gene>
<dbReference type="InterPro" id="IPR029044">
    <property type="entry name" value="Nucleotide-diphossugar_trans"/>
</dbReference>
<dbReference type="SUPFAM" id="SSF53448">
    <property type="entry name" value="Nucleotide-diphospho-sugar transferases"/>
    <property type="match status" value="1"/>
</dbReference>
<sequence>MTEPLVSVLIPTYNGERFLRHTLRSATTQTHRELEILVGDDASTDRTPEILAELAAADPRIRVIRHEQNKGPWGNPAALLAQARGEYVKFLLHDDLLVPECVRTLVRGIESEPGLHLAFSRRCLVDTDGRPVPGHEFPALADRPGVLEGRELGDRMLVSCSNLVGELTSVLVRRADVDPDDLLRADGALLQILGDLAEHLKLLERGGAFYTPRVLSKFRVHPTQNSQNGAFMARGVLDWPLITDWASRRGFLADPALRQRARARVLQVAAARLAELAEGPDAAPVLEAVHLAAAALVEHAAGLPVDAATGLAERAHGPAVGAVVAQDLRASCGRFPVGVAAPSPSHDELAATLRAFHDIRDRGVAGRFLVAATAADADAVTAALATAVEDVPGLDVQLVVTDEPARLVAGPWLAVAAASATWCRDSAVRWRLPEPADRTRCTVGDPSIAVTGRRQ</sequence>
<reference evidence="3" key="1">
    <citation type="submission" date="2016-10" db="EMBL/GenBank/DDBJ databases">
        <authorList>
            <person name="Varghese N."/>
            <person name="Submissions S."/>
        </authorList>
    </citation>
    <scope>NUCLEOTIDE SEQUENCE [LARGE SCALE GENOMIC DNA]</scope>
    <source>
        <strain evidence="3">DSM 45843</strain>
    </source>
</reference>
<proteinExistence type="predicted"/>
<dbReference type="Proteomes" id="UP000199088">
    <property type="component" value="Unassembled WGS sequence"/>
</dbReference>
<organism evidence="2 3">
    <name type="scientific">Klenkia soli</name>
    <dbReference type="NCBI Taxonomy" id="1052260"/>
    <lineage>
        <taxon>Bacteria</taxon>
        <taxon>Bacillati</taxon>
        <taxon>Actinomycetota</taxon>
        <taxon>Actinomycetes</taxon>
        <taxon>Geodermatophilales</taxon>
        <taxon>Geodermatophilaceae</taxon>
        <taxon>Klenkia</taxon>
    </lineage>
</organism>
<protein>
    <submittedName>
        <fullName evidence="2">Glycosyl transferase family 2</fullName>
    </submittedName>
</protein>
<dbReference type="GO" id="GO:0016758">
    <property type="term" value="F:hexosyltransferase activity"/>
    <property type="evidence" value="ECO:0007669"/>
    <property type="project" value="UniProtKB-ARBA"/>
</dbReference>
<evidence type="ECO:0000313" key="3">
    <source>
        <dbReference type="Proteomes" id="UP000199088"/>
    </source>
</evidence>
<dbReference type="Pfam" id="PF00535">
    <property type="entry name" value="Glycos_transf_2"/>
    <property type="match status" value="1"/>
</dbReference>
<keyword evidence="3" id="KW-1185">Reference proteome</keyword>
<dbReference type="Gene3D" id="3.90.550.10">
    <property type="entry name" value="Spore Coat Polysaccharide Biosynthesis Protein SpsA, Chain A"/>
    <property type="match status" value="1"/>
</dbReference>